<reference evidence="2" key="1">
    <citation type="journal article" date="2022" name="Mol. Ecol. Resour.">
        <title>The genomes of chicory, endive, great burdock and yacon provide insights into Asteraceae palaeo-polyploidization history and plant inulin production.</title>
        <authorList>
            <person name="Fan W."/>
            <person name="Wang S."/>
            <person name="Wang H."/>
            <person name="Wang A."/>
            <person name="Jiang F."/>
            <person name="Liu H."/>
            <person name="Zhao H."/>
            <person name="Xu D."/>
            <person name="Zhang Y."/>
        </authorList>
    </citation>
    <scope>NUCLEOTIDE SEQUENCE [LARGE SCALE GENOMIC DNA]</scope>
    <source>
        <strain evidence="2">cv. Yunnan</strain>
    </source>
</reference>
<protein>
    <submittedName>
        <fullName evidence="1">Uncharacterized protein</fullName>
    </submittedName>
</protein>
<dbReference type="EMBL" id="CM042018">
    <property type="protein sequence ID" value="KAI3827542.1"/>
    <property type="molecule type" value="Genomic_DNA"/>
</dbReference>
<evidence type="ECO:0000313" key="1">
    <source>
        <dbReference type="EMBL" id="KAI3827542.1"/>
    </source>
</evidence>
<proteinExistence type="predicted"/>
<name>A0ACB9K5J8_9ASTR</name>
<comment type="caution">
    <text evidence="1">The sequence shown here is derived from an EMBL/GenBank/DDBJ whole genome shotgun (WGS) entry which is preliminary data.</text>
</comment>
<keyword evidence="2" id="KW-1185">Reference proteome</keyword>
<organism evidence="1 2">
    <name type="scientific">Smallanthus sonchifolius</name>
    <dbReference type="NCBI Taxonomy" id="185202"/>
    <lineage>
        <taxon>Eukaryota</taxon>
        <taxon>Viridiplantae</taxon>
        <taxon>Streptophyta</taxon>
        <taxon>Embryophyta</taxon>
        <taxon>Tracheophyta</taxon>
        <taxon>Spermatophyta</taxon>
        <taxon>Magnoliopsida</taxon>
        <taxon>eudicotyledons</taxon>
        <taxon>Gunneridae</taxon>
        <taxon>Pentapetalae</taxon>
        <taxon>asterids</taxon>
        <taxon>campanulids</taxon>
        <taxon>Asterales</taxon>
        <taxon>Asteraceae</taxon>
        <taxon>Asteroideae</taxon>
        <taxon>Heliantheae alliance</taxon>
        <taxon>Millerieae</taxon>
        <taxon>Smallanthus</taxon>
    </lineage>
</organism>
<sequence length="228" mass="25016">MTLMKMSFWVVNTKHTFTIIFNSHHHHFGYAGLDALEANMVLAVVSTEIALTRRRTPISSSGSTKEDCGSDLPLSLTAFNKYPMEFSCMFVPHNCGNVKRCASVGFSISDDTNNGIRGEGLVDIARGNGSEKGCMDVNVVRVAGFTCRQDGDGNKVTIGVDRTKGVRGKQVVEGESSRGKQPMAIKRKSIIKGYADLMINDLGRIGAYWLVWKARKIKIGPKKAVREI</sequence>
<gene>
    <name evidence="1" type="ORF">L1987_01619</name>
</gene>
<evidence type="ECO:0000313" key="2">
    <source>
        <dbReference type="Proteomes" id="UP001056120"/>
    </source>
</evidence>
<dbReference type="Proteomes" id="UP001056120">
    <property type="component" value="Linkage Group LG01"/>
</dbReference>
<reference evidence="1 2" key="2">
    <citation type="journal article" date="2022" name="Mol. Ecol. Resour.">
        <title>The genomes of chicory, endive, great burdock and yacon provide insights into Asteraceae paleo-polyploidization history and plant inulin production.</title>
        <authorList>
            <person name="Fan W."/>
            <person name="Wang S."/>
            <person name="Wang H."/>
            <person name="Wang A."/>
            <person name="Jiang F."/>
            <person name="Liu H."/>
            <person name="Zhao H."/>
            <person name="Xu D."/>
            <person name="Zhang Y."/>
        </authorList>
    </citation>
    <scope>NUCLEOTIDE SEQUENCE [LARGE SCALE GENOMIC DNA]</scope>
    <source>
        <strain evidence="2">cv. Yunnan</strain>
        <tissue evidence="1">Leaves</tissue>
    </source>
</reference>
<accession>A0ACB9K5J8</accession>